<proteinExistence type="inferred from homology"/>
<evidence type="ECO:0000256" key="2">
    <source>
        <dbReference type="ARBA" id="ARBA00022670"/>
    </source>
</evidence>
<comment type="similarity">
    <text evidence="1">Belongs to the peptidase A31 family.</text>
</comment>
<gene>
    <name evidence="5" type="primary">hycI_5</name>
    <name evidence="5" type="ORF">SDC9_186452</name>
</gene>
<keyword evidence="4 5" id="KW-0378">Hydrolase</keyword>
<dbReference type="EC" id="3.4.23.51" evidence="5"/>
<reference evidence="5" key="1">
    <citation type="submission" date="2019-08" db="EMBL/GenBank/DDBJ databases">
        <authorList>
            <person name="Kucharzyk K."/>
            <person name="Murdoch R.W."/>
            <person name="Higgins S."/>
            <person name="Loffler F."/>
        </authorList>
    </citation>
    <scope>NUCLEOTIDE SEQUENCE</scope>
</reference>
<evidence type="ECO:0000256" key="4">
    <source>
        <dbReference type="ARBA" id="ARBA00022801"/>
    </source>
</evidence>
<protein>
    <submittedName>
        <fullName evidence="5">Hydrogenase 3 maturation protease</fullName>
        <ecNumber evidence="5">3.4.23.51</ecNumber>
    </submittedName>
</protein>
<dbReference type="AlphaFoldDB" id="A0A645HIY3"/>
<dbReference type="PANTHER" id="PTHR30302">
    <property type="entry name" value="HYDROGENASE 1 MATURATION PROTEASE"/>
    <property type="match status" value="1"/>
</dbReference>
<name>A0A645HIY3_9ZZZZ</name>
<dbReference type="SUPFAM" id="SSF53163">
    <property type="entry name" value="HybD-like"/>
    <property type="match status" value="1"/>
</dbReference>
<evidence type="ECO:0000256" key="3">
    <source>
        <dbReference type="ARBA" id="ARBA00022750"/>
    </source>
</evidence>
<sequence>MIGVGSELCRDDEAGLYLVDCLAKHAGLTVGEAGERLLLVKGGPAPENFTGVIKAFEPDLLLVVDAAYLELPAGSIQILPEERAAGLSFSTHMLPLPMMLAYLKLECACETCLVGIQPATTEQGLGMTKRVQEGAELLANILVEALNE</sequence>
<dbReference type="Gene3D" id="3.40.50.1450">
    <property type="entry name" value="HybD-like"/>
    <property type="match status" value="1"/>
</dbReference>
<dbReference type="InterPro" id="IPR023430">
    <property type="entry name" value="Pept_HybD-like_dom_sf"/>
</dbReference>
<accession>A0A645HIY3</accession>
<keyword evidence="2 5" id="KW-0645">Protease</keyword>
<dbReference type="GO" id="GO:0004190">
    <property type="term" value="F:aspartic-type endopeptidase activity"/>
    <property type="evidence" value="ECO:0007669"/>
    <property type="project" value="UniProtKB-KW"/>
</dbReference>
<dbReference type="NCBIfam" id="TIGR00072">
    <property type="entry name" value="hydrog_prot"/>
    <property type="match status" value="1"/>
</dbReference>
<dbReference type="EMBL" id="VSSQ01094451">
    <property type="protein sequence ID" value="MPN38927.1"/>
    <property type="molecule type" value="Genomic_DNA"/>
</dbReference>
<organism evidence="5">
    <name type="scientific">bioreactor metagenome</name>
    <dbReference type="NCBI Taxonomy" id="1076179"/>
    <lineage>
        <taxon>unclassified sequences</taxon>
        <taxon>metagenomes</taxon>
        <taxon>ecological metagenomes</taxon>
    </lineage>
</organism>
<comment type="caution">
    <text evidence="5">The sequence shown here is derived from an EMBL/GenBank/DDBJ whole genome shotgun (WGS) entry which is preliminary data.</text>
</comment>
<dbReference type="Pfam" id="PF01750">
    <property type="entry name" value="HycI"/>
    <property type="match status" value="1"/>
</dbReference>
<keyword evidence="3" id="KW-0064">Aspartyl protease</keyword>
<dbReference type="PANTHER" id="PTHR30302:SF1">
    <property type="entry name" value="HYDROGENASE 2 MATURATION PROTEASE"/>
    <property type="match status" value="1"/>
</dbReference>
<dbReference type="InterPro" id="IPR000671">
    <property type="entry name" value="Peptidase_A31"/>
</dbReference>
<dbReference type="GO" id="GO:0008047">
    <property type="term" value="F:enzyme activator activity"/>
    <property type="evidence" value="ECO:0007669"/>
    <property type="project" value="InterPro"/>
</dbReference>
<evidence type="ECO:0000256" key="1">
    <source>
        <dbReference type="ARBA" id="ARBA00006814"/>
    </source>
</evidence>
<dbReference type="GO" id="GO:0016485">
    <property type="term" value="P:protein processing"/>
    <property type="evidence" value="ECO:0007669"/>
    <property type="project" value="TreeGrafter"/>
</dbReference>
<evidence type="ECO:0000313" key="5">
    <source>
        <dbReference type="EMBL" id="MPN38927.1"/>
    </source>
</evidence>